<dbReference type="AlphaFoldDB" id="A0A819VA96"/>
<evidence type="ECO:0000313" key="2">
    <source>
        <dbReference type="Proteomes" id="UP000663881"/>
    </source>
</evidence>
<dbReference type="EMBL" id="CAJOAY010005397">
    <property type="protein sequence ID" value="CAF4106214.1"/>
    <property type="molecule type" value="Genomic_DNA"/>
</dbReference>
<reference evidence="1" key="1">
    <citation type="submission" date="2021-02" db="EMBL/GenBank/DDBJ databases">
        <authorList>
            <person name="Nowell W R."/>
        </authorList>
    </citation>
    <scope>NUCLEOTIDE SEQUENCE</scope>
</reference>
<sequence>MEEKAMNFNLLPNEIVLTFFDYLKGNSLLYTFYGLNARINALLYKHYYRYYFNFSILFKHRFDLICQQHIPLIADHILAFHLSDCESNPGQINLFFSYIPSLRQFTQLRSLSLSYLRSKEILLKVAIELPHLVQLTHLKFYSCCIPDYDETDFELLTNNIWSLPNLTHCYFNIHKTRQRSFFIPSKISSSLKYLSISPQQLNLNSINRLFQYTPNLKYLRGYIDCLKNGDDYIRSSFSTLTSLNIYIAEALPLEIISFFRNTPNLHQLDISIAGSFFIDGYRWEDLIRNYLPKLRTFHLSMSELSRIRLMTEEQIDELMNSFRTSFWIDEYRWFIRCINDGRYIRFETVSKAFHYIGMKLPIVFKSTDSQDTIERLYTSIGHISDVELSKQPISSKICFPNINCLSVKRPINDQYWSMIPNLHQVSLLSLDFSTNFLQSELQALLNRMSHLRTLIVHQDTSLPLPMSFFNCTFPSSIRYLYLQNCKHYFNEEDCILLCHSSLTNQCQQLDILIKNRQSIVILVDNIINLCTLRARFTDEEASDYMPSRIHNNVVDESILCKDEDIQWLIEHLPSTCLISRHPFCVNYLRLWIK</sequence>
<dbReference type="SUPFAM" id="SSF52047">
    <property type="entry name" value="RNI-like"/>
    <property type="match status" value="1"/>
</dbReference>
<comment type="caution">
    <text evidence="1">The sequence shown here is derived from an EMBL/GenBank/DDBJ whole genome shotgun (WGS) entry which is preliminary data.</text>
</comment>
<evidence type="ECO:0000313" key="1">
    <source>
        <dbReference type="EMBL" id="CAF4106214.1"/>
    </source>
</evidence>
<dbReference type="Gene3D" id="3.80.10.10">
    <property type="entry name" value="Ribonuclease Inhibitor"/>
    <property type="match status" value="1"/>
</dbReference>
<evidence type="ECO:0008006" key="3">
    <source>
        <dbReference type="Google" id="ProtNLM"/>
    </source>
</evidence>
<accession>A0A819VA96</accession>
<name>A0A819VA96_9BILA</name>
<protein>
    <recommendedName>
        <fullName evidence="3">F-box domain-containing protein</fullName>
    </recommendedName>
</protein>
<organism evidence="1 2">
    <name type="scientific">Adineta steineri</name>
    <dbReference type="NCBI Taxonomy" id="433720"/>
    <lineage>
        <taxon>Eukaryota</taxon>
        <taxon>Metazoa</taxon>
        <taxon>Spiralia</taxon>
        <taxon>Gnathifera</taxon>
        <taxon>Rotifera</taxon>
        <taxon>Eurotatoria</taxon>
        <taxon>Bdelloidea</taxon>
        <taxon>Adinetida</taxon>
        <taxon>Adinetidae</taxon>
        <taxon>Adineta</taxon>
    </lineage>
</organism>
<dbReference type="Proteomes" id="UP000663881">
    <property type="component" value="Unassembled WGS sequence"/>
</dbReference>
<proteinExistence type="predicted"/>
<gene>
    <name evidence="1" type="ORF">OKA104_LOCUS35949</name>
</gene>
<dbReference type="InterPro" id="IPR032675">
    <property type="entry name" value="LRR_dom_sf"/>
</dbReference>